<dbReference type="OrthoDB" id="9761056at2"/>
<dbReference type="AlphaFoldDB" id="A0A7H1JAV8"/>
<evidence type="ECO:0000256" key="1">
    <source>
        <dbReference type="ARBA" id="ARBA00004651"/>
    </source>
</evidence>
<dbReference type="Proteomes" id="UP000516370">
    <property type="component" value="Chromosome"/>
</dbReference>
<dbReference type="PANTHER" id="PTHR30003:SF0">
    <property type="entry name" value="GLYCOLATE PERMEASE GLCA-RELATED"/>
    <property type="match status" value="1"/>
</dbReference>
<dbReference type="Pfam" id="PF02652">
    <property type="entry name" value="Lactate_perm"/>
    <property type="match status" value="1"/>
</dbReference>
<name>A0A7H1JAV8_9GAMM</name>
<evidence type="ECO:0000256" key="4">
    <source>
        <dbReference type="ARBA" id="ARBA00022475"/>
    </source>
</evidence>
<protein>
    <recommendedName>
        <fullName evidence="8">L-lactate permease</fullName>
    </recommendedName>
</protein>
<comment type="function">
    <text evidence="8">Uptake of L-lactate across the membrane. Can also transport D-lactate and glycolate.</text>
</comment>
<dbReference type="GO" id="GO:0015295">
    <property type="term" value="F:solute:proton symporter activity"/>
    <property type="evidence" value="ECO:0007669"/>
    <property type="project" value="TreeGrafter"/>
</dbReference>
<evidence type="ECO:0000256" key="3">
    <source>
        <dbReference type="ARBA" id="ARBA00022448"/>
    </source>
</evidence>
<comment type="caution">
    <text evidence="8">Lacks conserved residue(s) required for the propagation of feature annotation.</text>
</comment>
<keyword evidence="10" id="KW-1185">Reference proteome</keyword>
<feature type="transmembrane region" description="Helical" evidence="8">
    <location>
        <begin position="40"/>
        <end position="58"/>
    </location>
</feature>
<evidence type="ECO:0000313" key="9">
    <source>
        <dbReference type="EMBL" id="QNT07624.1"/>
    </source>
</evidence>
<dbReference type="RefSeq" id="WP_111606075.1">
    <property type="nucleotide sequence ID" value="NZ_BMLJ01000003.1"/>
</dbReference>
<gene>
    <name evidence="9" type="ORF">IBG28_08495</name>
</gene>
<dbReference type="PANTHER" id="PTHR30003">
    <property type="entry name" value="L-LACTATE PERMEASE"/>
    <property type="match status" value="1"/>
</dbReference>
<reference evidence="9 10" key="1">
    <citation type="submission" date="2020-09" db="EMBL/GenBank/DDBJ databases">
        <title>Complete genome sequence of an Arctic sea ice bacterium Marinomonas arctica BSI20414.</title>
        <authorList>
            <person name="Liao L."/>
            <person name="Chen B."/>
        </authorList>
    </citation>
    <scope>NUCLEOTIDE SEQUENCE [LARGE SCALE GENOMIC DNA]</scope>
    <source>
        <strain evidence="9 10">BSI20414</strain>
    </source>
</reference>
<evidence type="ECO:0000256" key="8">
    <source>
        <dbReference type="RuleBase" id="RU365092"/>
    </source>
</evidence>
<keyword evidence="8" id="KW-0997">Cell inner membrane</keyword>
<comment type="subcellular location">
    <subcellularLocation>
        <location evidence="8">Cell inner membrane</location>
        <topology evidence="8">Multi-pass membrane protein</topology>
    </subcellularLocation>
    <subcellularLocation>
        <location evidence="1">Cell membrane</location>
        <topology evidence="1">Multi-pass membrane protein</topology>
    </subcellularLocation>
</comment>
<accession>A0A7H1JAV8</accession>
<evidence type="ECO:0000313" key="10">
    <source>
        <dbReference type="Proteomes" id="UP000516370"/>
    </source>
</evidence>
<evidence type="ECO:0000256" key="6">
    <source>
        <dbReference type="ARBA" id="ARBA00022989"/>
    </source>
</evidence>
<dbReference type="InterPro" id="IPR003804">
    <property type="entry name" value="Lactate_perm"/>
</dbReference>
<keyword evidence="7 8" id="KW-0472">Membrane</keyword>
<dbReference type="EMBL" id="CP061081">
    <property type="protein sequence ID" value="QNT07624.1"/>
    <property type="molecule type" value="Genomic_DNA"/>
</dbReference>
<evidence type="ECO:0000256" key="7">
    <source>
        <dbReference type="ARBA" id="ARBA00023136"/>
    </source>
</evidence>
<feature type="transmembrane region" description="Helical" evidence="8">
    <location>
        <begin position="6"/>
        <end position="28"/>
    </location>
</feature>
<proteinExistence type="inferred from homology"/>
<dbReference type="KEGG" id="mard:IBG28_08495"/>
<keyword evidence="5 8" id="KW-0812">Transmembrane</keyword>
<keyword evidence="6 8" id="KW-1133">Transmembrane helix</keyword>
<dbReference type="GO" id="GO:0005886">
    <property type="term" value="C:plasma membrane"/>
    <property type="evidence" value="ECO:0007669"/>
    <property type="project" value="UniProtKB-SubCell"/>
</dbReference>
<dbReference type="GO" id="GO:0015129">
    <property type="term" value="F:lactate transmembrane transporter activity"/>
    <property type="evidence" value="ECO:0007669"/>
    <property type="project" value="UniProtKB-UniRule"/>
</dbReference>
<evidence type="ECO:0000256" key="2">
    <source>
        <dbReference type="ARBA" id="ARBA00010100"/>
    </source>
</evidence>
<evidence type="ECO:0000256" key="5">
    <source>
        <dbReference type="ARBA" id="ARBA00022692"/>
    </source>
</evidence>
<sequence length="59" mass="6394">MALRSAGAAMGNMICINNIIAISTILDVSNKEGFIIKRTIISMLAYALVAALFSMIRLY</sequence>
<keyword evidence="3 8" id="KW-0813">Transport</keyword>
<comment type="similarity">
    <text evidence="2 8">Belongs to the lactate permease family.</text>
</comment>
<keyword evidence="4" id="KW-1003">Cell membrane</keyword>
<organism evidence="9 10">
    <name type="scientific">Marinomonas arctica</name>
    <dbReference type="NCBI Taxonomy" id="383750"/>
    <lineage>
        <taxon>Bacteria</taxon>
        <taxon>Pseudomonadati</taxon>
        <taxon>Pseudomonadota</taxon>
        <taxon>Gammaproteobacteria</taxon>
        <taxon>Oceanospirillales</taxon>
        <taxon>Oceanospirillaceae</taxon>
        <taxon>Marinomonas</taxon>
    </lineage>
</organism>